<dbReference type="InterPro" id="IPR051631">
    <property type="entry name" value="Ankyrin-KH/SAM_domain"/>
</dbReference>
<dbReference type="SUPFAM" id="SSF48403">
    <property type="entry name" value="Ankyrin repeat"/>
    <property type="match status" value="1"/>
</dbReference>
<evidence type="ECO:0000256" key="2">
    <source>
        <dbReference type="ARBA" id="ARBA00022737"/>
    </source>
</evidence>
<reference evidence="7" key="1">
    <citation type="submission" date="2020-10" db="EMBL/GenBank/DDBJ databases">
        <title>Chromosome-scale genome assembly of the Allis shad, Alosa alosa.</title>
        <authorList>
            <person name="Margot Z."/>
            <person name="Christophe K."/>
            <person name="Cabau C."/>
            <person name="Louis A."/>
            <person name="Berthelot C."/>
            <person name="Parey E."/>
            <person name="Roest Crollius H."/>
            <person name="Montfort J."/>
            <person name="Robinson-Rechavi M."/>
            <person name="Bucao C."/>
            <person name="Bouchez O."/>
            <person name="Gislard M."/>
            <person name="Lluch J."/>
            <person name="Milhes M."/>
            <person name="Lampietro C."/>
            <person name="Lopez Roques C."/>
            <person name="Donnadieu C."/>
            <person name="Braasch I."/>
            <person name="Desvignes T."/>
            <person name="Postlethwait J."/>
            <person name="Bobe J."/>
            <person name="Guiguen Y."/>
        </authorList>
    </citation>
    <scope>NUCLEOTIDE SEQUENCE</scope>
    <source>
        <strain evidence="7">M-15738</strain>
        <tissue evidence="7">Blood</tissue>
    </source>
</reference>
<gene>
    <name evidence="7" type="ORF">AALO_G00107930</name>
</gene>
<dbReference type="PROSITE" id="PS50225">
    <property type="entry name" value="SOCS"/>
    <property type="match status" value="1"/>
</dbReference>
<keyword evidence="2" id="KW-0677">Repeat</keyword>
<feature type="repeat" description="ANK" evidence="4">
    <location>
        <begin position="336"/>
        <end position="368"/>
    </location>
</feature>
<dbReference type="InterPro" id="IPR036770">
    <property type="entry name" value="Ankyrin_rpt-contain_sf"/>
</dbReference>
<feature type="repeat" description="ANK" evidence="4">
    <location>
        <begin position="270"/>
        <end position="302"/>
    </location>
</feature>
<feature type="region of interest" description="Disordered" evidence="5">
    <location>
        <begin position="42"/>
        <end position="68"/>
    </location>
</feature>
<feature type="region of interest" description="Disordered" evidence="5">
    <location>
        <begin position="81"/>
        <end position="111"/>
    </location>
</feature>
<feature type="repeat" description="ANK" evidence="4">
    <location>
        <begin position="204"/>
        <end position="236"/>
    </location>
</feature>
<comment type="pathway">
    <text evidence="1">Protein modification; protein ubiquitination.</text>
</comment>
<feature type="repeat" description="ANK" evidence="4">
    <location>
        <begin position="443"/>
        <end position="471"/>
    </location>
</feature>
<dbReference type="AlphaFoldDB" id="A0AAV6GST5"/>
<dbReference type="Pfam" id="PF12796">
    <property type="entry name" value="Ank_2"/>
    <property type="match status" value="3"/>
</dbReference>
<dbReference type="FunFam" id="1.10.750.20:FF:000001">
    <property type="entry name" value="Ankyrin repeat and SOCS box containing 1"/>
    <property type="match status" value="1"/>
</dbReference>
<dbReference type="InterPro" id="IPR036036">
    <property type="entry name" value="SOCS_box-like_dom_sf"/>
</dbReference>
<keyword evidence="3 4" id="KW-0040">ANK repeat</keyword>
<evidence type="ECO:0000259" key="6">
    <source>
        <dbReference type="PROSITE" id="PS50225"/>
    </source>
</evidence>
<feature type="domain" description="SOCS box" evidence="6">
    <location>
        <begin position="622"/>
        <end position="671"/>
    </location>
</feature>
<dbReference type="Proteomes" id="UP000823561">
    <property type="component" value="Chromosome 8"/>
</dbReference>
<evidence type="ECO:0000256" key="5">
    <source>
        <dbReference type="SAM" id="MobiDB-lite"/>
    </source>
</evidence>
<dbReference type="SUPFAM" id="SSF158235">
    <property type="entry name" value="SOCS box-like"/>
    <property type="match status" value="1"/>
</dbReference>
<dbReference type="EMBL" id="JADWDJ010000008">
    <property type="protein sequence ID" value="KAG5276636.1"/>
    <property type="molecule type" value="Genomic_DNA"/>
</dbReference>
<feature type="repeat" description="ANK" evidence="4">
    <location>
        <begin position="303"/>
        <end position="335"/>
    </location>
</feature>
<dbReference type="Gene3D" id="1.10.750.20">
    <property type="entry name" value="SOCS box"/>
    <property type="match status" value="1"/>
</dbReference>
<feature type="compositionally biased region" description="Basic and acidic residues" evidence="5">
    <location>
        <begin position="101"/>
        <end position="111"/>
    </location>
</feature>
<feature type="repeat" description="ANK" evidence="4">
    <location>
        <begin position="369"/>
        <end position="390"/>
    </location>
</feature>
<evidence type="ECO:0000313" key="8">
    <source>
        <dbReference type="Proteomes" id="UP000823561"/>
    </source>
</evidence>
<dbReference type="PANTHER" id="PTHR23206:SF7">
    <property type="entry name" value="PROTEIN KINASE DOMAIN-CONTAINING PROTEIN"/>
    <property type="match status" value="1"/>
</dbReference>
<dbReference type="PROSITE" id="PS50297">
    <property type="entry name" value="ANK_REP_REGION"/>
    <property type="match status" value="8"/>
</dbReference>
<dbReference type="SMART" id="SM00969">
    <property type="entry name" value="SOCS_box"/>
    <property type="match status" value="1"/>
</dbReference>
<name>A0AAV6GST5_9TELE</name>
<accession>A0AAV6GST5</accession>
<feature type="repeat" description="ANK" evidence="4">
    <location>
        <begin position="473"/>
        <end position="502"/>
    </location>
</feature>
<keyword evidence="8" id="KW-1185">Reference proteome</keyword>
<dbReference type="PRINTS" id="PR01415">
    <property type="entry name" value="ANKYRIN"/>
</dbReference>
<comment type="caution">
    <text evidence="7">The sequence shown here is derived from an EMBL/GenBank/DDBJ whole genome shotgun (WGS) entry which is preliminary data.</text>
</comment>
<dbReference type="SMART" id="SM00248">
    <property type="entry name" value="ANK"/>
    <property type="match status" value="10"/>
</dbReference>
<dbReference type="GO" id="GO:0045087">
    <property type="term" value="P:innate immune response"/>
    <property type="evidence" value="ECO:0007669"/>
    <property type="project" value="TreeGrafter"/>
</dbReference>
<dbReference type="PANTHER" id="PTHR23206">
    <property type="entry name" value="MASK PROTEIN"/>
    <property type="match status" value="1"/>
</dbReference>
<evidence type="ECO:0000313" key="7">
    <source>
        <dbReference type="EMBL" id="KAG5276636.1"/>
    </source>
</evidence>
<sequence length="681" mass="75226">MAVAGASRQMATNLPFEDYSVYGHLSEEELIHLAIERSLTDTHGGSSQAAQPAHQSASSPAQIQSEAEYDGMSAFREARREYASRRRAAMGTQTVNPCSEGQKRSEHSYAGDREMMRAWKRRNGSLEVTVTTLDDPVSKLNSAIWKNDAKTLSEILGTEPALSLSKTNKDGWIHLHEAAYCGALECLKVLLKAFPQQVNTRSHRNQTPLILAVGRKHLSCAQCLLAAGGDPNIANTSGETAVMKACEKANIEMVELLLKAGGNATRSNLEGWTPLHEAVGTKNVSMCKLLVEAGAKMWAKNIYGIEPLFTAAQAGATEALNFLIRHGGNIDTQVNDGASALYEASKNGHEEVVKLLLSKRADLNKTTKAGLTPLHVASKNGHLGVVFLLLPRTNRAVVRRSGISPLHLAAERNRDGILEVLIEAGFDVNTQLSIDWSKMYEDRRTTALYFTVRSSNVEAASMLLEAGADPNLDVFNPLLVAVRKGNMEMASLLMEHGANVNACLPTHPTTFPGVLLFCMKYRLMFKLILDNGCDANACFTCVYGNGTHPPVESKRSTRDDLYLHGLDTPHTTTVQFCEVLADPFHSPWAGPIIDLLLDYVGHVKLCSRLIELLDRNKDWEYIKEKARPPFSLMHLCRLRTRQLVGWQRLRRMSSLPLPGRLIKHLFYDNRESEDFLNCSLD</sequence>
<proteinExistence type="predicted"/>
<feature type="compositionally biased region" description="Low complexity" evidence="5">
    <location>
        <begin position="46"/>
        <end position="66"/>
    </location>
</feature>
<organism evidence="7 8">
    <name type="scientific">Alosa alosa</name>
    <name type="common">allis shad</name>
    <dbReference type="NCBI Taxonomy" id="278164"/>
    <lineage>
        <taxon>Eukaryota</taxon>
        <taxon>Metazoa</taxon>
        <taxon>Chordata</taxon>
        <taxon>Craniata</taxon>
        <taxon>Vertebrata</taxon>
        <taxon>Euteleostomi</taxon>
        <taxon>Actinopterygii</taxon>
        <taxon>Neopterygii</taxon>
        <taxon>Teleostei</taxon>
        <taxon>Clupei</taxon>
        <taxon>Clupeiformes</taxon>
        <taxon>Clupeoidei</taxon>
        <taxon>Clupeidae</taxon>
        <taxon>Alosa</taxon>
    </lineage>
</organism>
<dbReference type="GO" id="GO:0035556">
    <property type="term" value="P:intracellular signal transduction"/>
    <property type="evidence" value="ECO:0007669"/>
    <property type="project" value="InterPro"/>
</dbReference>
<evidence type="ECO:0000256" key="4">
    <source>
        <dbReference type="PROSITE-ProRule" id="PRU00023"/>
    </source>
</evidence>
<protein>
    <recommendedName>
        <fullName evidence="6">SOCS box domain-containing protein</fullName>
    </recommendedName>
</protein>
<feature type="repeat" description="ANK" evidence="4">
    <location>
        <begin position="401"/>
        <end position="433"/>
    </location>
</feature>
<dbReference type="InterPro" id="IPR001496">
    <property type="entry name" value="SOCS_box"/>
</dbReference>
<dbReference type="GO" id="GO:0005737">
    <property type="term" value="C:cytoplasm"/>
    <property type="evidence" value="ECO:0007669"/>
    <property type="project" value="TreeGrafter"/>
</dbReference>
<dbReference type="Gene3D" id="1.25.40.20">
    <property type="entry name" value="Ankyrin repeat-containing domain"/>
    <property type="match status" value="3"/>
</dbReference>
<dbReference type="Pfam" id="PF07525">
    <property type="entry name" value="SOCS_box"/>
    <property type="match status" value="1"/>
</dbReference>
<dbReference type="Pfam" id="PF00023">
    <property type="entry name" value="Ank"/>
    <property type="match status" value="2"/>
</dbReference>
<dbReference type="PROSITE" id="PS50088">
    <property type="entry name" value="ANK_REPEAT"/>
    <property type="match status" value="9"/>
</dbReference>
<dbReference type="InterPro" id="IPR002110">
    <property type="entry name" value="Ankyrin_rpt"/>
</dbReference>
<evidence type="ECO:0000256" key="3">
    <source>
        <dbReference type="ARBA" id="ARBA00023043"/>
    </source>
</evidence>
<feature type="repeat" description="ANK" evidence="4">
    <location>
        <begin position="237"/>
        <end position="269"/>
    </location>
</feature>
<evidence type="ECO:0000256" key="1">
    <source>
        <dbReference type="ARBA" id="ARBA00004906"/>
    </source>
</evidence>